<dbReference type="EMBL" id="WQMT02000005">
    <property type="protein sequence ID" value="KAG9223270.1"/>
    <property type="molecule type" value="Genomic_DNA"/>
</dbReference>
<accession>A0ACB7IZ21</accession>
<keyword evidence="2" id="KW-1185">Reference proteome</keyword>
<evidence type="ECO:0000313" key="2">
    <source>
        <dbReference type="Proteomes" id="UP000824881"/>
    </source>
</evidence>
<proteinExistence type="predicted"/>
<gene>
    <name evidence="1" type="ORF">CCMSSC00406_0000041</name>
</gene>
<dbReference type="Proteomes" id="UP000824881">
    <property type="component" value="Unassembled WGS sequence"/>
</dbReference>
<comment type="caution">
    <text evidence="1">The sequence shown here is derived from an EMBL/GenBank/DDBJ whole genome shotgun (WGS) entry which is preliminary data.</text>
</comment>
<evidence type="ECO:0000313" key="1">
    <source>
        <dbReference type="EMBL" id="KAG9223270.1"/>
    </source>
</evidence>
<reference evidence="1 2" key="1">
    <citation type="journal article" date="2021" name="Appl. Environ. Microbiol.">
        <title>Genetic linkage and physical mapping for an oyster mushroom Pleurotus cornucopiae and QTL analysis for the trait cap color.</title>
        <authorList>
            <person name="Zhang Y."/>
            <person name="Gao W."/>
            <person name="Sonnenberg A."/>
            <person name="Chen Q."/>
            <person name="Zhang J."/>
            <person name="Huang C."/>
        </authorList>
    </citation>
    <scope>NUCLEOTIDE SEQUENCE [LARGE SCALE GENOMIC DNA]</scope>
    <source>
        <strain evidence="1">CCMSSC00406</strain>
    </source>
</reference>
<organism evidence="1 2">
    <name type="scientific">Pleurotus cornucopiae</name>
    <name type="common">Cornucopia mushroom</name>
    <dbReference type="NCBI Taxonomy" id="5321"/>
    <lineage>
        <taxon>Eukaryota</taxon>
        <taxon>Fungi</taxon>
        <taxon>Dikarya</taxon>
        <taxon>Basidiomycota</taxon>
        <taxon>Agaricomycotina</taxon>
        <taxon>Agaricomycetes</taxon>
        <taxon>Agaricomycetidae</taxon>
        <taxon>Agaricales</taxon>
        <taxon>Pleurotineae</taxon>
        <taxon>Pleurotaceae</taxon>
        <taxon>Pleurotus</taxon>
    </lineage>
</organism>
<sequence length="330" mass="36523">MASGTDYRDVSLSSASPPMVSLPNSLATSRNGSRTKLLLYCELEDDMSDGVYDFGRLPAGEDSRPSFCLVHERYLCQRSHTHLPSLLVDSGETHNEMTALDSELARSPTEEPDSSEETDVAPAVSVPTARPGGRVRFRSRVRIGSGLSRQRTDSFRYSGEYVGTDSQLFVGAASLSSSPSSSISAPLRSEPTNDDERRPEWGPLGQRVRLFACRSKARSAMTPAQEMEKRDRRRRKLGLPPLDPSSYPGDSRFASPNENTPLLGSPYQRRSMASWYAEHEGVQPGDTYDSDDEREAESEASRLSREVDRTFGPLPGRLLSRRVSGSHFLR</sequence>
<protein>
    <submittedName>
        <fullName evidence="1">Uncharacterized protein</fullName>
    </submittedName>
</protein>
<name>A0ACB7IZ21_PLECO</name>